<organism evidence="1 2">
    <name type="scientific">Pseudomonas turukhanskensis</name>
    <dbReference type="NCBI Taxonomy" id="1806536"/>
    <lineage>
        <taxon>Bacteria</taxon>
        <taxon>Pseudomonadati</taxon>
        <taxon>Pseudomonadota</taxon>
        <taxon>Gammaproteobacteria</taxon>
        <taxon>Pseudomonadales</taxon>
        <taxon>Pseudomonadaceae</taxon>
        <taxon>Pseudomonas</taxon>
    </lineage>
</organism>
<keyword evidence="2" id="KW-1185">Reference proteome</keyword>
<reference evidence="1" key="2">
    <citation type="submission" date="2023-01" db="EMBL/GenBank/DDBJ databases">
        <authorList>
            <person name="Sun Q."/>
            <person name="Evtushenko L."/>
        </authorList>
    </citation>
    <scope>NUCLEOTIDE SEQUENCE</scope>
    <source>
        <strain evidence="1">VKM B-2935</strain>
    </source>
</reference>
<comment type="caution">
    <text evidence="1">The sequence shown here is derived from an EMBL/GenBank/DDBJ whole genome shotgun (WGS) entry which is preliminary data.</text>
</comment>
<protein>
    <submittedName>
        <fullName evidence="1">Uncharacterized protein</fullName>
    </submittedName>
</protein>
<gene>
    <name evidence="1" type="ORF">GCM10017655_50150</name>
</gene>
<dbReference type="AlphaFoldDB" id="A0A9W6K9K6"/>
<sequence length="128" mass="14825">MNKAPISGKIHPLNRSRPIAMPLSYEVVQLFTSPQGHLVEIKLLDRQDDRPEPGHEWLWVTDQSVTTLRPRLSDGETRQVRTFREARLQLDGQRAELTWFNDEQFALTASPMRALPTLQHQLIHNHLS</sequence>
<dbReference type="EMBL" id="BSFN01000030">
    <property type="protein sequence ID" value="GLK91951.1"/>
    <property type="molecule type" value="Genomic_DNA"/>
</dbReference>
<evidence type="ECO:0000313" key="1">
    <source>
        <dbReference type="EMBL" id="GLK91951.1"/>
    </source>
</evidence>
<evidence type="ECO:0000313" key="2">
    <source>
        <dbReference type="Proteomes" id="UP001143328"/>
    </source>
</evidence>
<proteinExistence type="predicted"/>
<dbReference type="RefSeq" id="WP_271198223.1">
    <property type="nucleotide sequence ID" value="NZ_BSFN01000030.1"/>
</dbReference>
<name>A0A9W6K9K6_9PSED</name>
<accession>A0A9W6K9K6</accession>
<reference evidence="1" key="1">
    <citation type="journal article" date="2014" name="Int. J. Syst. Evol. Microbiol.">
        <title>Complete genome sequence of Corynebacterium casei LMG S-19264T (=DSM 44701T), isolated from a smear-ripened cheese.</title>
        <authorList>
            <consortium name="US DOE Joint Genome Institute (JGI-PGF)"/>
            <person name="Walter F."/>
            <person name="Albersmeier A."/>
            <person name="Kalinowski J."/>
            <person name="Ruckert C."/>
        </authorList>
    </citation>
    <scope>NUCLEOTIDE SEQUENCE</scope>
    <source>
        <strain evidence="1">VKM B-2935</strain>
    </source>
</reference>
<dbReference type="Proteomes" id="UP001143328">
    <property type="component" value="Unassembled WGS sequence"/>
</dbReference>